<sequence length="32" mass="3420">MPRQFSCTLHVGGRTLLGIVVHGSLLLLVSTN</sequence>
<reference evidence="2" key="2">
    <citation type="journal article" date="2015" name="Data Brief">
        <title>Shoot transcriptome of the giant reed, Arundo donax.</title>
        <authorList>
            <person name="Barrero R.A."/>
            <person name="Guerrero F.D."/>
            <person name="Moolhuijzen P."/>
            <person name="Goolsby J.A."/>
            <person name="Tidwell J."/>
            <person name="Bellgard S.E."/>
            <person name="Bellgard M.I."/>
        </authorList>
    </citation>
    <scope>NUCLEOTIDE SEQUENCE</scope>
    <source>
        <tissue evidence="2">Shoot tissue taken approximately 20 cm above the soil surface</tissue>
    </source>
</reference>
<dbReference type="EMBL" id="GBRH01245849">
    <property type="protein sequence ID" value="JAD52046.1"/>
    <property type="molecule type" value="Transcribed_RNA"/>
</dbReference>
<organism evidence="2">
    <name type="scientific">Arundo donax</name>
    <name type="common">Giant reed</name>
    <name type="synonym">Donax arundinaceus</name>
    <dbReference type="NCBI Taxonomy" id="35708"/>
    <lineage>
        <taxon>Eukaryota</taxon>
        <taxon>Viridiplantae</taxon>
        <taxon>Streptophyta</taxon>
        <taxon>Embryophyta</taxon>
        <taxon>Tracheophyta</taxon>
        <taxon>Spermatophyta</taxon>
        <taxon>Magnoliopsida</taxon>
        <taxon>Liliopsida</taxon>
        <taxon>Poales</taxon>
        <taxon>Poaceae</taxon>
        <taxon>PACMAD clade</taxon>
        <taxon>Arundinoideae</taxon>
        <taxon>Arundineae</taxon>
        <taxon>Arundo</taxon>
    </lineage>
</organism>
<name>A0A0A9ALN2_ARUDO</name>
<accession>A0A0A9ALN2</accession>
<keyword evidence="1" id="KW-1133">Transmembrane helix</keyword>
<dbReference type="AlphaFoldDB" id="A0A0A9ALN2"/>
<keyword evidence="1" id="KW-0812">Transmembrane</keyword>
<feature type="transmembrane region" description="Helical" evidence="1">
    <location>
        <begin position="12"/>
        <end position="30"/>
    </location>
</feature>
<evidence type="ECO:0000256" key="1">
    <source>
        <dbReference type="SAM" id="Phobius"/>
    </source>
</evidence>
<proteinExistence type="predicted"/>
<keyword evidence="1" id="KW-0472">Membrane</keyword>
<protein>
    <submittedName>
        <fullName evidence="2">Uncharacterized protein</fullName>
    </submittedName>
</protein>
<evidence type="ECO:0000313" key="2">
    <source>
        <dbReference type="EMBL" id="JAD52046.1"/>
    </source>
</evidence>
<reference evidence="2" key="1">
    <citation type="submission" date="2014-09" db="EMBL/GenBank/DDBJ databases">
        <authorList>
            <person name="Magalhaes I.L.F."/>
            <person name="Oliveira U."/>
            <person name="Santos F.R."/>
            <person name="Vidigal T.H.D.A."/>
            <person name="Brescovit A.D."/>
            <person name="Santos A.J."/>
        </authorList>
    </citation>
    <scope>NUCLEOTIDE SEQUENCE</scope>
    <source>
        <tissue evidence="2">Shoot tissue taken approximately 20 cm above the soil surface</tissue>
    </source>
</reference>